<dbReference type="AlphaFoldDB" id="A0AA88Q3C8"/>
<reference evidence="1" key="1">
    <citation type="submission" date="2023-08" db="EMBL/GenBank/DDBJ databases">
        <title>Chromosome-level Genome Assembly of mud carp (Cirrhinus molitorella).</title>
        <authorList>
            <person name="Liu H."/>
        </authorList>
    </citation>
    <scope>NUCLEOTIDE SEQUENCE</scope>
    <source>
        <strain evidence="1">Prfri</strain>
        <tissue evidence="1">Muscle</tissue>
    </source>
</reference>
<evidence type="ECO:0000313" key="1">
    <source>
        <dbReference type="EMBL" id="KAK2903364.1"/>
    </source>
</evidence>
<protein>
    <submittedName>
        <fullName evidence="1">Uncharacterized protein</fullName>
    </submittedName>
</protein>
<dbReference type="EMBL" id="JAUYZG010000007">
    <property type="protein sequence ID" value="KAK2903364.1"/>
    <property type="molecule type" value="Genomic_DNA"/>
</dbReference>
<gene>
    <name evidence="1" type="ORF">Q8A67_008077</name>
</gene>
<proteinExistence type="predicted"/>
<dbReference type="Proteomes" id="UP001187343">
    <property type="component" value="Unassembled WGS sequence"/>
</dbReference>
<sequence>MRSRLFRLYAPIRPLRHQTEERIIGIKVDLVSKPDCLNISHIKYNCRLLACTGQQLFPKCCNLFWFSLESVQWAWPCLYLISTLTPCLLGKAVGLNILLHMRVASLVSESGNTVVHTLVDSS</sequence>
<evidence type="ECO:0000313" key="2">
    <source>
        <dbReference type="Proteomes" id="UP001187343"/>
    </source>
</evidence>
<name>A0AA88Q3C8_9TELE</name>
<comment type="caution">
    <text evidence="1">The sequence shown here is derived from an EMBL/GenBank/DDBJ whole genome shotgun (WGS) entry which is preliminary data.</text>
</comment>
<accession>A0AA88Q3C8</accession>
<keyword evidence="2" id="KW-1185">Reference proteome</keyword>
<organism evidence="1 2">
    <name type="scientific">Cirrhinus molitorella</name>
    <name type="common">mud carp</name>
    <dbReference type="NCBI Taxonomy" id="172907"/>
    <lineage>
        <taxon>Eukaryota</taxon>
        <taxon>Metazoa</taxon>
        <taxon>Chordata</taxon>
        <taxon>Craniata</taxon>
        <taxon>Vertebrata</taxon>
        <taxon>Euteleostomi</taxon>
        <taxon>Actinopterygii</taxon>
        <taxon>Neopterygii</taxon>
        <taxon>Teleostei</taxon>
        <taxon>Ostariophysi</taxon>
        <taxon>Cypriniformes</taxon>
        <taxon>Cyprinidae</taxon>
        <taxon>Labeoninae</taxon>
        <taxon>Labeonini</taxon>
        <taxon>Cirrhinus</taxon>
    </lineage>
</organism>